<feature type="transmembrane region" description="Helical" evidence="8">
    <location>
        <begin position="52"/>
        <end position="70"/>
    </location>
</feature>
<comment type="similarity">
    <text evidence="2">Belongs to the binding-protein-dependent transport system permease family. FecCD subfamily.</text>
</comment>
<keyword evidence="7 8" id="KW-0472">Membrane</keyword>
<evidence type="ECO:0000256" key="7">
    <source>
        <dbReference type="ARBA" id="ARBA00023136"/>
    </source>
</evidence>
<evidence type="ECO:0000313" key="9">
    <source>
        <dbReference type="EMBL" id="MDX8332502.1"/>
    </source>
</evidence>
<dbReference type="GO" id="GO:0022857">
    <property type="term" value="F:transmembrane transporter activity"/>
    <property type="evidence" value="ECO:0007669"/>
    <property type="project" value="InterPro"/>
</dbReference>
<reference evidence="10 11" key="1">
    <citation type="journal article" date="2018" name="Syst. Appl. Microbiol.">
        <title>Agrobacterium rosae sp. nov., isolated from galls on different agricultural crops.</title>
        <authorList>
            <person name="Kuzmanovic N."/>
            <person name="Pulawska J."/>
            <person name="Smalla K."/>
            <person name="Nesme X."/>
        </authorList>
    </citation>
    <scope>NUCLEOTIDE SEQUENCE [LARGE SCALE GENOMIC DNA]</scope>
    <source>
        <strain evidence="10 11">NCPPB 1650</strain>
    </source>
</reference>
<dbReference type="PANTHER" id="PTHR30472">
    <property type="entry name" value="FERRIC ENTEROBACTIN TRANSPORT SYSTEM PERMEASE PROTEIN"/>
    <property type="match status" value="1"/>
</dbReference>
<keyword evidence="6 8" id="KW-1133">Transmembrane helix</keyword>
<dbReference type="PANTHER" id="PTHR30472:SF1">
    <property type="entry name" value="FE(3+) DICITRATE TRANSPORT SYSTEM PERMEASE PROTEIN FECC-RELATED"/>
    <property type="match status" value="1"/>
</dbReference>
<feature type="transmembrane region" description="Helical" evidence="8">
    <location>
        <begin position="108"/>
        <end position="128"/>
    </location>
</feature>
<organism evidence="10 11">
    <name type="scientific">Agrobacterium rosae</name>
    <dbReference type="NCBI Taxonomy" id="1972867"/>
    <lineage>
        <taxon>Bacteria</taxon>
        <taxon>Pseudomonadati</taxon>
        <taxon>Pseudomonadota</taxon>
        <taxon>Alphaproteobacteria</taxon>
        <taxon>Hyphomicrobiales</taxon>
        <taxon>Rhizobiaceae</taxon>
        <taxon>Rhizobium/Agrobacterium group</taxon>
        <taxon>Agrobacterium</taxon>
    </lineage>
</organism>
<feature type="transmembrane region" description="Helical" evidence="8">
    <location>
        <begin position="269"/>
        <end position="292"/>
    </location>
</feature>
<proteinExistence type="inferred from homology"/>
<reference evidence="9 12" key="2">
    <citation type="journal article" date="2023" name="Phytobiomes J">
        <title>Deciphering the key players within the bacterial microbiota associated with aerial crown gall tumors on rhododendron: Insights into the gallobiome.</title>
        <authorList>
            <person name="Kuzmanovic N."/>
            <person name="Nesme J."/>
            <person name="Wolf J."/>
            <person name="Neumann-Schaal M."/>
            <person name="Petersen J."/>
            <person name="Fernandez-Gnecco G."/>
            <person name="Sproeer C."/>
            <person name="Bunk B."/>
            <person name="Overmann J."/>
            <person name="Sorensen S.J."/>
            <person name="Idczak E."/>
            <person name="Smalla K."/>
        </authorList>
    </citation>
    <scope>NUCLEOTIDE SEQUENCE [LARGE SCALE GENOMIC DNA]</scope>
    <source>
        <strain evidence="9">Rho-14.1</strain>
        <strain evidence="12">rho-14.1</strain>
    </source>
</reference>
<evidence type="ECO:0000313" key="10">
    <source>
        <dbReference type="EMBL" id="POO48918.1"/>
    </source>
</evidence>
<dbReference type="Proteomes" id="UP001277561">
    <property type="component" value="Unassembled WGS sequence"/>
</dbReference>
<evidence type="ECO:0000256" key="2">
    <source>
        <dbReference type="ARBA" id="ARBA00007935"/>
    </source>
</evidence>
<evidence type="ECO:0000256" key="1">
    <source>
        <dbReference type="ARBA" id="ARBA00004651"/>
    </source>
</evidence>
<dbReference type="GO" id="GO:0005886">
    <property type="term" value="C:plasma membrane"/>
    <property type="evidence" value="ECO:0007669"/>
    <property type="project" value="UniProtKB-SubCell"/>
</dbReference>
<dbReference type="InterPro" id="IPR000522">
    <property type="entry name" value="ABC_transptr_permease_BtuC"/>
</dbReference>
<evidence type="ECO:0000256" key="3">
    <source>
        <dbReference type="ARBA" id="ARBA00022448"/>
    </source>
</evidence>
<keyword evidence="12" id="KW-1185">Reference proteome</keyword>
<dbReference type="EMBL" id="NXEJ01000012">
    <property type="protein sequence ID" value="POO48918.1"/>
    <property type="molecule type" value="Genomic_DNA"/>
</dbReference>
<keyword evidence="5 8" id="KW-0812">Transmembrane</keyword>
<dbReference type="CDD" id="cd06550">
    <property type="entry name" value="TM_ABC_iron-siderophores_like"/>
    <property type="match status" value="1"/>
</dbReference>
<evidence type="ECO:0000256" key="4">
    <source>
        <dbReference type="ARBA" id="ARBA00022475"/>
    </source>
</evidence>
<feature type="transmembrane region" description="Helical" evidence="8">
    <location>
        <begin position="182"/>
        <end position="208"/>
    </location>
</feature>
<feature type="transmembrane region" description="Helical" evidence="8">
    <location>
        <begin position="298"/>
        <end position="316"/>
    </location>
</feature>
<dbReference type="SUPFAM" id="SSF81345">
    <property type="entry name" value="ABC transporter involved in vitamin B12 uptake, BtuC"/>
    <property type="match status" value="1"/>
</dbReference>
<comment type="caution">
    <text evidence="10">The sequence shown here is derived from an EMBL/GenBank/DDBJ whole genome shotgun (WGS) entry which is preliminary data.</text>
</comment>
<evidence type="ECO:0000256" key="8">
    <source>
        <dbReference type="SAM" id="Phobius"/>
    </source>
</evidence>
<dbReference type="Proteomes" id="UP000237447">
    <property type="component" value="Unassembled WGS sequence"/>
</dbReference>
<evidence type="ECO:0000313" key="12">
    <source>
        <dbReference type="Proteomes" id="UP001277561"/>
    </source>
</evidence>
<dbReference type="EMBL" id="JAVRAD010000018">
    <property type="protein sequence ID" value="MDX8332502.1"/>
    <property type="molecule type" value="Genomic_DNA"/>
</dbReference>
<feature type="transmembrane region" description="Helical" evidence="8">
    <location>
        <begin position="82"/>
        <end position="101"/>
    </location>
</feature>
<protein>
    <submittedName>
        <fullName evidence="10">Fe(3+)-siderophore ABC transporter permease</fullName>
    </submittedName>
    <submittedName>
        <fullName evidence="9">Iron chelate uptake ABC transporter family permease subunit</fullName>
    </submittedName>
</protein>
<evidence type="ECO:0000313" key="11">
    <source>
        <dbReference type="Proteomes" id="UP000237447"/>
    </source>
</evidence>
<dbReference type="Gene3D" id="1.10.3470.10">
    <property type="entry name" value="ABC transporter involved in vitamin B12 uptake, BtuC"/>
    <property type="match status" value="1"/>
</dbReference>
<dbReference type="AlphaFoldDB" id="A0AAE5RTN3"/>
<accession>A0AAE5RTN3</accession>
<gene>
    <name evidence="10" type="ORF">CPJ18_23395</name>
    <name evidence="9" type="ORF">RMS29_25155</name>
</gene>
<dbReference type="GO" id="GO:0033214">
    <property type="term" value="P:siderophore-iron import into cell"/>
    <property type="evidence" value="ECO:0007669"/>
    <property type="project" value="TreeGrafter"/>
</dbReference>
<dbReference type="FunFam" id="1.10.3470.10:FF:000001">
    <property type="entry name" value="Vitamin B12 ABC transporter permease BtuC"/>
    <property type="match status" value="1"/>
</dbReference>
<comment type="subcellular location">
    <subcellularLocation>
        <location evidence="1">Cell membrane</location>
        <topology evidence="1">Multi-pass membrane protein</topology>
    </subcellularLocation>
</comment>
<dbReference type="InterPro" id="IPR037294">
    <property type="entry name" value="ABC_BtuC-like"/>
</dbReference>
<name>A0AAE5RTN3_9HYPH</name>
<dbReference type="Pfam" id="PF01032">
    <property type="entry name" value="FecCD"/>
    <property type="match status" value="1"/>
</dbReference>
<sequence length="324" mass="33590">MLFALAALLTVTTLSFVVGTRSVALDDVWSAFFNFDASSATQIIVRDYRLPRTLLGLLCGSAFGVAGALIQAMTRNPLADPGILGVNAGAAFFITLSVGVFGWHSIDLYIWVAFAGAVVSTIVVYGLGAAGRYGATPVRLVLTGVALAAFLGGVESSITLLKPQAFGAMRMWAIGSIAARDMSIVGTAAPFIGVGLVLAIAIAPSLNAVALGDDMARLLGNNILRTRLIVVIAVTLLAGAATAAVGPIGFVGLMVPHVVRWLIGPDQRWIMVFTILLSPVLLLSADILGRIILHPGELEAGIVTAFVGAPVLIFLVRKKGASSQ</sequence>
<keyword evidence="3" id="KW-0813">Transport</keyword>
<feature type="transmembrane region" description="Helical" evidence="8">
    <location>
        <begin position="140"/>
        <end position="161"/>
    </location>
</feature>
<evidence type="ECO:0000256" key="5">
    <source>
        <dbReference type="ARBA" id="ARBA00022692"/>
    </source>
</evidence>
<keyword evidence="4" id="KW-1003">Cell membrane</keyword>
<evidence type="ECO:0000256" key="6">
    <source>
        <dbReference type="ARBA" id="ARBA00022989"/>
    </source>
</evidence>
<feature type="transmembrane region" description="Helical" evidence="8">
    <location>
        <begin position="228"/>
        <end position="257"/>
    </location>
</feature>